<comment type="function">
    <text evidence="1">Plays a role in synthesis, processing and/or stability of 23S rRNA.</text>
</comment>
<proteinExistence type="inferred from homology"/>
<accession>A0A368HF88</accession>
<keyword evidence="4" id="KW-0690">Ribosome biogenesis</keyword>
<comment type="similarity">
    <text evidence="2">Belongs to the DUF177 domain family.</text>
</comment>
<dbReference type="GO" id="GO:0042254">
    <property type="term" value="P:ribosome biogenesis"/>
    <property type="evidence" value="ECO:0007669"/>
    <property type="project" value="UniProtKB-KW"/>
</dbReference>
<organism evidence="6 7">
    <name type="scientific">Acidiferrobacter thiooxydans</name>
    <dbReference type="NCBI Taxonomy" id="163359"/>
    <lineage>
        <taxon>Bacteria</taxon>
        <taxon>Pseudomonadati</taxon>
        <taxon>Pseudomonadota</taxon>
        <taxon>Gammaproteobacteria</taxon>
        <taxon>Acidiferrobacterales</taxon>
        <taxon>Acidiferrobacteraceae</taxon>
        <taxon>Acidiferrobacter</taxon>
    </lineage>
</organism>
<dbReference type="GO" id="GO:0005829">
    <property type="term" value="C:cytosol"/>
    <property type="evidence" value="ECO:0007669"/>
    <property type="project" value="TreeGrafter"/>
</dbReference>
<gene>
    <name evidence="6" type="ORF">C4900_09780</name>
</gene>
<reference evidence="6 7" key="1">
    <citation type="submission" date="2018-02" db="EMBL/GenBank/DDBJ databases">
        <title>Insights into the biology of acidophilic members of the Acidiferrobacteraceae family derived from comparative genomic analyses.</title>
        <authorList>
            <person name="Issotta F."/>
            <person name="Thyssen C."/>
            <person name="Mena C."/>
            <person name="Moya A."/>
            <person name="Bellenberg S."/>
            <person name="Sproer C."/>
            <person name="Covarrubias P.C."/>
            <person name="Sand W."/>
            <person name="Quatrini R."/>
            <person name="Vera M."/>
        </authorList>
    </citation>
    <scope>NUCLEOTIDE SEQUENCE [LARGE SCALE GENOMIC DNA]</scope>
    <source>
        <strain evidence="7">m-1</strain>
    </source>
</reference>
<dbReference type="AlphaFoldDB" id="A0A368HF88"/>
<evidence type="ECO:0000256" key="5">
    <source>
        <dbReference type="ARBA" id="ARBA00031841"/>
    </source>
</evidence>
<name>A0A368HF88_9GAMM</name>
<evidence type="ECO:0000256" key="1">
    <source>
        <dbReference type="ARBA" id="ARBA00002868"/>
    </source>
</evidence>
<evidence type="ECO:0000256" key="4">
    <source>
        <dbReference type="ARBA" id="ARBA00022517"/>
    </source>
</evidence>
<dbReference type="Proteomes" id="UP000253250">
    <property type="component" value="Unassembled WGS sequence"/>
</dbReference>
<keyword evidence="7" id="KW-1185">Reference proteome</keyword>
<dbReference type="PANTHER" id="PTHR38099">
    <property type="entry name" value="LARGE RIBOSOMAL RNA SUBUNIT ACCUMULATION PROTEIN YCED"/>
    <property type="match status" value="1"/>
</dbReference>
<sequence length="169" mass="18723">MESGFLPRSVDPERAADQRLVFVGPLDTAPLMRLRELAAGDAGRISGRLAFMRDEQGRAVMEGHAEALLPLLCQRCAAVFRFELYADWRRIFVRSEADEQDLAEKGVDVCYHDGPLDVADVVEEELMLALPMAPRHPEGCVSVLQPAAGTHPFAGLAGLLKRDRRDNRN</sequence>
<dbReference type="InterPro" id="IPR039255">
    <property type="entry name" value="YceD_bac"/>
</dbReference>
<evidence type="ECO:0000313" key="6">
    <source>
        <dbReference type="EMBL" id="RCN56141.1"/>
    </source>
</evidence>
<dbReference type="Pfam" id="PF02620">
    <property type="entry name" value="YceD"/>
    <property type="match status" value="1"/>
</dbReference>
<dbReference type="InterPro" id="IPR003772">
    <property type="entry name" value="YceD"/>
</dbReference>
<dbReference type="RefSeq" id="WP_114283007.1">
    <property type="nucleotide sequence ID" value="NZ_PSYR01000002.1"/>
</dbReference>
<evidence type="ECO:0000256" key="2">
    <source>
        <dbReference type="ARBA" id="ARBA00010740"/>
    </source>
</evidence>
<protein>
    <recommendedName>
        <fullName evidence="3">Large ribosomal RNA subunit accumulation protein YceD</fullName>
    </recommendedName>
    <alternativeName>
        <fullName evidence="5">23S rRNA accumulation protein YceD</fullName>
    </alternativeName>
</protein>
<dbReference type="PANTHER" id="PTHR38099:SF1">
    <property type="entry name" value="LARGE RIBOSOMAL RNA SUBUNIT ACCUMULATION PROTEIN YCED"/>
    <property type="match status" value="1"/>
</dbReference>
<evidence type="ECO:0000313" key="7">
    <source>
        <dbReference type="Proteomes" id="UP000253250"/>
    </source>
</evidence>
<dbReference type="EMBL" id="PSYR01000002">
    <property type="protein sequence ID" value="RCN56141.1"/>
    <property type="molecule type" value="Genomic_DNA"/>
</dbReference>
<evidence type="ECO:0000256" key="3">
    <source>
        <dbReference type="ARBA" id="ARBA00015716"/>
    </source>
</evidence>
<dbReference type="OrthoDB" id="9786771at2"/>
<comment type="caution">
    <text evidence="6">The sequence shown here is derived from an EMBL/GenBank/DDBJ whole genome shotgun (WGS) entry which is preliminary data.</text>
</comment>